<reference evidence="2" key="2">
    <citation type="submission" date="2016-04" db="EMBL/GenBank/DDBJ databases">
        <title>Planomonospora sphaerica JCM9374 whole genome shotgun sequence.</title>
        <authorList>
            <person name="Suzuki T."/>
            <person name="Dohra H."/>
            <person name="Kodani S."/>
        </authorList>
    </citation>
    <scope>NUCLEOTIDE SEQUENCE [LARGE SCALE GENOMIC DNA]</scope>
    <source>
        <strain evidence="2">JCM 9374</strain>
    </source>
</reference>
<sequence length="60" mass="6505">MAQNPTGVMSASLVRPSRLATLTAVEGVAASRVIPYSRRWARGPRIHARTSRATQTVSRT</sequence>
<gene>
    <name evidence="1" type="ORF">PS9374_07019</name>
</gene>
<dbReference type="AlphaFoldDB" id="A0A171DQI6"/>
<organism evidence="1 2">
    <name type="scientific">Planomonospora sphaerica</name>
    <dbReference type="NCBI Taxonomy" id="161355"/>
    <lineage>
        <taxon>Bacteria</taxon>
        <taxon>Bacillati</taxon>
        <taxon>Actinomycetota</taxon>
        <taxon>Actinomycetes</taxon>
        <taxon>Streptosporangiales</taxon>
        <taxon>Streptosporangiaceae</taxon>
        <taxon>Planomonospora</taxon>
    </lineage>
</organism>
<proteinExistence type="predicted"/>
<reference evidence="1 2" key="1">
    <citation type="journal article" date="2016" name="Genome Announc.">
        <title>Draft Genome Sequence of Planomonospora sphaerica JCM9374, a Rare Actinomycete.</title>
        <authorList>
            <person name="Dohra H."/>
            <person name="Suzuki T."/>
            <person name="Inoue Y."/>
            <person name="Kodani S."/>
        </authorList>
    </citation>
    <scope>NUCLEOTIDE SEQUENCE [LARGE SCALE GENOMIC DNA]</scope>
    <source>
        <strain evidence="1 2">JCM 9374</strain>
    </source>
</reference>
<keyword evidence="2" id="KW-1185">Reference proteome</keyword>
<comment type="caution">
    <text evidence="1">The sequence shown here is derived from an EMBL/GenBank/DDBJ whole genome shotgun (WGS) entry which is preliminary data.</text>
</comment>
<dbReference type="EMBL" id="BDCX01000027">
    <property type="protein sequence ID" value="GAT71328.1"/>
    <property type="molecule type" value="Genomic_DNA"/>
</dbReference>
<name>A0A171DQI6_9ACTN</name>
<evidence type="ECO:0000313" key="1">
    <source>
        <dbReference type="EMBL" id="GAT71328.1"/>
    </source>
</evidence>
<dbReference type="Proteomes" id="UP000077701">
    <property type="component" value="Unassembled WGS sequence"/>
</dbReference>
<accession>A0A171DQI6</accession>
<evidence type="ECO:0000313" key="2">
    <source>
        <dbReference type="Proteomes" id="UP000077701"/>
    </source>
</evidence>
<protein>
    <submittedName>
        <fullName evidence="1">Uncharacterized protein</fullName>
    </submittedName>
</protein>